<protein>
    <submittedName>
        <fullName evidence="1">DUF1365 domain-containing protein</fullName>
    </submittedName>
</protein>
<dbReference type="Proteomes" id="UP001499938">
    <property type="component" value="Unassembled WGS sequence"/>
</dbReference>
<dbReference type="Pfam" id="PF07103">
    <property type="entry name" value="DUF1365"/>
    <property type="match status" value="1"/>
</dbReference>
<accession>A0ABP4XMY9</accession>
<proteinExistence type="predicted"/>
<gene>
    <name evidence="1" type="ORF">GCM10009811_04420</name>
</gene>
<dbReference type="PANTHER" id="PTHR33973:SF4">
    <property type="entry name" value="OS07G0153300 PROTEIN"/>
    <property type="match status" value="1"/>
</dbReference>
<reference evidence="2" key="1">
    <citation type="journal article" date="2019" name="Int. J. Syst. Evol. Microbiol.">
        <title>The Global Catalogue of Microorganisms (GCM) 10K type strain sequencing project: providing services to taxonomists for standard genome sequencing and annotation.</title>
        <authorList>
            <consortium name="The Broad Institute Genomics Platform"/>
            <consortium name="The Broad Institute Genome Sequencing Center for Infectious Disease"/>
            <person name="Wu L."/>
            <person name="Ma J."/>
        </authorList>
    </citation>
    <scope>NUCLEOTIDE SEQUENCE [LARGE SCALE GENOMIC DNA]</scope>
    <source>
        <strain evidence="2">JCM 15592</strain>
    </source>
</reference>
<name>A0ABP4XMY9_9MICO</name>
<evidence type="ECO:0000313" key="1">
    <source>
        <dbReference type="EMBL" id="GAA1782048.1"/>
    </source>
</evidence>
<sequence>MVTTMALSFHTGPAAMAAATLPDTPCLVIGEVAHVRHRPIRKAFSNRHYSWLIDLDFPPQVQRTLGIYFDARDHLSGATTFAELKADAISRVDASGIPGDPIDRVLMLAHPRVLGHTFNPMTAYWCLAGEDLRAVVIEVHNTYGGRHAYVVSGADAVAGTEIDKTFYVSPFNDISGRYAVRLRTTPRQVAIHIELTDDGGPILTATLSGEARPLTRANLLRTVVARPLMTHRVSTMIRWHGIRLWLRRLPIQPGARQGGVR</sequence>
<keyword evidence="2" id="KW-1185">Reference proteome</keyword>
<organism evidence="1 2">
    <name type="scientific">Nostocoides veronense</name>
    <dbReference type="NCBI Taxonomy" id="330836"/>
    <lineage>
        <taxon>Bacteria</taxon>
        <taxon>Bacillati</taxon>
        <taxon>Actinomycetota</taxon>
        <taxon>Actinomycetes</taxon>
        <taxon>Micrococcales</taxon>
        <taxon>Intrasporangiaceae</taxon>
        <taxon>Nostocoides</taxon>
    </lineage>
</organism>
<dbReference type="PANTHER" id="PTHR33973">
    <property type="entry name" value="OS07G0153300 PROTEIN"/>
    <property type="match status" value="1"/>
</dbReference>
<dbReference type="InterPro" id="IPR010775">
    <property type="entry name" value="DUF1365"/>
</dbReference>
<dbReference type="EMBL" id="BAAAPO010000006">
    <property type="protein sequence ID" value="GAA1782048.1"/>
    <property type="molecule type" value="Genomic_DNA"/>
</dbReference>
<comment type="caution">
    <text evidence="1">The sequence shown here is derived from an EMBL/GenBank/DDBJ whole genome shotgun (WGS) entry which is preliminary data.</text>
</comment>
<evidence type="ECO:0000313" key="2">
    <source>
        <dbReference type="Proteomes" id="UP001499938"/>
    </source>
</evidence>